<sequence length="349" mass="38039">MTFTPLGRYLATLCAGLLLAASASAQSQDALNTQLSAPQPVLTGDVDVTVHLTVHNPTRQPMRLLTWQLPGQKLPSPLFAITRDGQPVDYLGPLVKRTPPQDKDYVRLEPGATLSYDVELTGTYDLSRDGRYDIRYIGLDSHTAAKVSVDAAPLTLWLQGRSARYVRSPAPLPQATTGGSISFTGNCSAARQTTLTDAVAAATHYTNESLNHLGSTRSPTERYITWFGAFSVANRKTATQHYEAALEAFRNRPLTLDCSCTDSYYAYVYPSQPYKIYLCNAFWAAPMTGTDSKGGTLVHEMMHFTVVAGTNDWAYGQAAARALAISNPTRALNNSDNHEYLAENTPPLP</sequence>
<evidence type="ECO:0000256" key="8">
    <source>
        <dbReference type="SAM" id="SignalP"/>
    </source>
</evidence>
<reference evidence="10 11" key="1">
    <citation type="submission" date="2024-08" db="EMBL/GenBank/DDBJ databases">
        <authorList>
            <person name="Lu H."/>
        </authorList>
    </citation>
    <scope>NUCLEOTIDE SEQUENCE [LARGE SCALE GENOMIC DNA]</scope>
    <source>
        <strain evidence="10 11">BYS180W</strain>
    </source>
</reference>
<feature type="signal peptide" evidence="8">
    <location>
        <begin position="1"/>
        <end position="25"/>
    </location>
</feature>
<dbReference type="PANTHER" id="PTHR37016:SF3">
    <property type="entry name" value="NEUTRAL PROTEASE 2-RELATED"/>
    <property type="match status" value="1"/>
</dbReference>
<protein>
    <submittedName>
        <fullName evidence="10">M35 family metallo-endopeptidase</fullName>
        <ecNumber evidence="10">3.4.24.-</ecNumber>
    </submittedName>
</protein>
<dbReference type="Proteomes" id="UP001606099">
    <property type="component" value="Unassembled WGS sequence"/>
</dbReference>
<organism evidence="10 11">
    <name type="scientific">Roseateles rivi</name>
    <dbReference type="NCBI Taxonomy" id="3299028"/>
    <lineage>
        <taxon>Bacteria</taxon>
        <taxon>Pseudomonadati</taxon>
        <taxon>Pseudomonadota</taxon>
        <taxon>Betaproteobacteria</taxon>
        <taxon>Burkholderiales</taxon>
        <taxon>Sphaerotilaceae</taxon>
        <taxon>Roseateles</taxon>
    </lineage>
</organism>
<dbReference type="EMBL" id="JBIGHZ010000001">
    <property type="protein sequence ID" value="MFG6446639.1"/>
    <property type="molecule type" value="Genomic_DNA"/>
</dbReference>
<evidence type="ECO:0000256" key="4">
    <source>
        <dbReference type="ARBA" id="ARBA00022723"/>
    </source>
</evidence>
<feature type="domain" description="Lysine-specific metallo-endopeptidase" evidence="9">
    <location>
        <begin position="211"/>
        <end position="343"/>
    </location>
</feature>
<comment type="similarity">
    <text evidence="2">Belongs to the peptidase M35 family.</text>
</comment>
<dbReference type="Gene3D" id="3.40.390.10">
    <property type="entry name" value="Collagenase (Catalytic Domain)"/>
    <property type="match status" value="1"/>
</dbReference>
<dbReference type="EC" id="3.4.24.-" evidence="10"/>
<keyword evidence="3" id="KW-0645">Protease</keyword>
<dbReference type="GO" id="GO:0016787">
    <property type="term" value="F:hydrolase activity"/>
    <property type="evidence" value="ECO:0007669"/>
    <property type="project" value="UniProtKB-KW"/>
</dbReference>
<dbReference type="InterPro" id="IPR050414">
    <property type="entry name" value="Fungal_M35_metalloproteases"/>
</dbReference>
<dbReference type="SUPFAM" id="SSF55486">
    <property type="entry name" value="Metalloproteases ('zincins'), catalytic domain"/>
    <property type="match status" value="1"/>
</dbReference>
<dbReference type="Pfam" id="PF14521">
    <property type="entry name" value="Aspzincin_M35"/>
    <property type="match status" value="1"/>
</dbReference>
<keyword evidence="11" id="KW-1185">Reference proteome</keyword>
<keyword evidence="7" id="KW-0482">Metalloprotease</keyword>
<evidence type="ECO:0000256" key="2">
    <source>
        <dbReference type="ARBA" id="ARBA00010279"/>
    </source>
</evidence>
<dbReference type="CDD" id="cd11306">
    <property type="entry name" value="M35_peptidyl-Lys"/>
    <property type="match status" value="1"/>
</dbReference>
<evidence type="ECO:0000256" key="7">
    <source>
        <dbReference type="ARBA" id="ARBA00023049"/>
    </source>
</evidence>
<proteinExistence type="inferred from homology"/>
<dbReference type="RefSeq" id="WP_394457681.1">
    <property type="nucleotide sequence ID" value="NZ_JBIGHZ010000001.1"/>
</dbReference>
<keyword evidence="4" id="KW-0479">Metal-binding</keyword>
<dbReference type="InterPro" id="IPR024079">
    <property type="entry name" value="MetalloPept_cat_dom_sf"/>
</dbReference>
<evidence type="ECO:0000256" key="5">
    <source>
        <dbReference type="ARBA" id="ARBA00022801"/>
    </source>
</evidence>
<keyword evidence="6" id="KW-0862">Zinc</keyword>
<evidence type="ECO:0000313" key="10">
    <source>
        <dbReference type="EMBL" id="MFG6446639.1"/>
    </source>
</evidence>
<keyword evidence="5 10" id="KW-0378">Hydrolase</keyword>
<evidence type="ECO:0000256" key="6">
    <source>
        <dbReference type="ARBA" id="ARBA00022833"/>
    </source>
</evidence>
<dbReference type="InterPro" id="IPR029463">
    <property type="entry name" value="Lys_MEP"/>
</dbReference>
<keyword evidence="8" id="KW-0732">Signal</keyword>
<comment type="caution">
    <text evidence="10">The sequence shown here is derived from an EMBL/GenBank/DDBJ whole genome shotgun (WGS) entry which is preliminary data.</text>
</comment>
<dbReference type="PANTHER" id="PTHR37016">
    <property type="match status" value="1"/>
</dbReference>
<gene>
    <name evidence="10" type="ORF">ACG0Z6_00130</name>
</gene>
<evidence type="ECO:0000259" key="9">
    <source>
        <dbReference type="SMART" id="SM01351"/>
    </source>
</evidence>
<feature type="chain" id="PRO_5045655906" evidence="8">
    <location>
        <begin position="26"/>
        <end position="349"/>
    </location>
</feature>
<evidence type="ECO:0000313" key="11">
    <source>
        <dbReference type="Proteomes" id="UP001606099"/>
    </source>
</evidence>
<accession>A0ABW7FQN2</accession>
<dbReference type="InterPro" id="IPR034115">
    <property type="entry name" value="M35_peptidyl-Lys"/>
</dbReference>
<evidence type="ECO:0000256" key="3">
    <source>
        <dbReference type="ARBA" id="ARBA00022670"/>
    </source>
</evidence>
<comment type="cofactor">
    <cofactor evidence="1">
        <name>Zn(2+)</name>
        <dbReference type="ChEBI" id="CHEBI:29105"/>
    </cofactor>
</comment>
<evidence type="ECO:0000256" key="1">
    <source>
        <dbReference type="ARBA" id="ARBA00001947"/>
    </source>
</evidence>
<dbReference type="SMART" id="SM01351">
    <property type="entry name" value="Aspzincin_M35"/>
    <property type="match status" value="1"/>
</dbReference>
<name>A0ABW7FQN2_9BURK</name>
<dbReference type="Gene3D" id="2.60.40.2970">
    <property type="match status" value="1"/>
</dbReference>